<feature type="region of interest" description="Disordered" evidence="1">
    <location>
        <begin position="441"/>
        <end position="468"/>
    </location>
</feature>
<protein>
    <submittedName>
        <fullName evidence="2">Uncharacterized protein</fullName>
    </submittedName>
</protein>
<sequence>MRTQPQPGNGRAGDSHQGPRVPRPTRPPTSAPAPAADPHALLAFQQSAGNAATANAVRRARNGAPRPAPQQRPRPALAGIEERTETGFELPSYLMDLQAGGLSTAYGLTGDSFVSHAIAAAVGHGDGTVADVASELAGRPECFYGSGRAFAVQGRTGAEWYDVTVRIRRAPDDRPPVFYKDLPAAAPTGPGGLPQAELEDPEGKDTKVDVQHNTAATASATAGGSSSKGAGGLAFGLAPVVPGLWLGGAGTGSLQPWQSSRESRRQRNVAEPRVLRSDKGSVEVPRKVGYEVRIKKHGAGTAETYRGSGTLTQRVPTEHLVPTVAGAPSPPRPLAAATARAVSLADSLAPVAVTDSAAPHQGGHGLFDAVASVLHPSITESGAPGRARLYAATSTATVLEDLPRLLRDGVVGEDLQAKDGTTVGSYHLRAAITGLSPAWSTGKTQLRTHQQTQTSVTESAGKGRSVQGGAGPAIGVGASGNAAVVRATAMPVAAARKARFTVTDQTVSSRQGAEVRGEKALYLGTVRFTVEGTGARSPDMVLRPGTRVAGHSMNVWISLRADEAKAFGLPLPSGMEAGDFVRKPTRTDENGDEVDVERHLPFGGKGSSVALSGLDTGPMVRAVRDLFATDPRLAGYLPAFGATPPAADLSGEEAEAQRRNHRELTTALSETNLRINKDQLLSTGIRVRLRRKTSLHAHDVQLLVKGALGGTSYQGDIKDWSVRSHSGVSGNAQSGRSSLRSIGGLVLGQARLVPGVLTGAARYERHGIGTRRNQAGPTGRTDIVANGSDTASAFGAALNLDVEVTMTSRPRKLARSLTPDAPGRTVPQAETMAYMNLGPQDVRLLTPAEFTVDQAGKERLDAVAAARRGQAAAPEHDFNAEGIGDLAALTPQPSTGSLLRDWQLVETLDGEPVRDLALQLLSRAAARNKGLREDPALATEGLAPRLAIEERFGERAIQGALRQAASSGWVVKNLRYPRRLAGLNGAVGTRLSLANPKFLHKGAGPGTETFVLGGHQSAGQSGQGTSSTVQFGFTASENGPAWRTGQGLSTFRTTSEGTAEAFSLSGTVERNAHTPKKAPLYLVLCDVLVNMVAEVKATGGGPYVAKGVRTLPAAAGVWLTEAQLPPRIRRELRLDATTAPNSNPSVPPAAQGETRAESSRTAAERANTRAGAGTSSSSSARVAGPASRLGSDRALGFGMIERLPDFVPLLGQLRTRLAAGRHRDLADDLLPRQQLGDRNDNVQRLLRVLDRDGSAGILSSAMDGGVTVELFDGRKTPYWAVFKVSRVGDGGSEGDANDGRDMEYITSAVVQQASFHDEGAATGIEGILAGSGKPDGGSGKLKGVGGAAGLGYASGGSRRSGAANRAQLGMKSVADSSAKSAKMRLPIRASLELYKGNTRLEIAQLAHLTLAHRILRKDLEALSRVRLPADDVRLAARGGRDDGGVALGAWRAAGVRLPMEAQVNGFQGAPQVRELVNSAIRQAGGGDRFRDKGQAAAYALNEAVSTEWMIAALPLLTSAGADLPPVHASGAEGQDLRASLHARLRNGRVLGLGDKMTFETVGQSHLEAPRPTQADGLSSADHGRAARPVFGAGVLNATEFRLNQLMGNTGGSGGATEATANSSGSMPLHKPKMKAVLVQFTLDVRVVAKVTGRVRGRATTAVRETTLAQPVVIRMPEPVVRRMLAAQGDRLQDVGNHLGPAVPPPVS</sequence>
<feature type="compositionally biased region" description="Polar residues" evidence="1">
    <location>
        <begin position="441"/>
        <end position="458"/>
    </location>
</feature>
<feature type="region of interest" description="Disordered" evidence="1">
    <location>
        <begin position="1135"/>
        <end position="1188"/>
    </location>
</feature>
<feature type="compositionally biased region" description="Pro residues" evidence="1">
    <location>
        <begin position="21"/>
        <end position="31"/>
    </location>
</feature>
<name>A0AB39XVD2_9ACTN</name>
<feature type="compositionally biased region" description="Basic and acidic residues" evidence="1">
    <location>
        <begin position="261"/>
        <end position="274"/>
    </location>
</feature>
<feature type="region of interest" description="Disordered" evidence="1">
    <location>
        <begin position="251"/>
        <end position="274"/>
    </location>
</feature>
<feature type="compositionally biased region" description="Low complexity" evidence="1">
    <location>
        <begin position="32"/>
        <end position="65"/>
    </location>
</feature>
<gene>
    <name evidence="2" type="ORF">AB5J51_02310</name>
</gene>
<evidence type="ECO:0000313" key="2">
    <source>
        <dbReference type="EMBL" id="XDV61850.1"/>
    </source>
</evidence>
<feature type="compositionally biased region" description="Low complexity" evidence="1">
    <location>
        <begin position="1168"/>
        <end position="1188"/>
    </location>
</feature>
<organism evidence="2">
    <name type="scientific">Streptomyces sp. R33</name>
    <dbReference type="NCBI Taxonomy" id="3238629"/>
    <lineage>
        <taxon>Bacteria</taxon>
        <taxon>Bacillati</taxon>
        <taxon>Actinomycetota</taxon>
        <taxon>Actinomycetes</taxon>
        <taxon>Kitasatosporales</taxon>
        <taxon>Streptomycetaceae</taxon>
        <taxon>Streptomyces</taxon>
    </lineage>
</organism>
<evidence type="ECO:0000256" key="1">
    <source>
        <dbReference type="SAM" id="MobiDB-lite"/>
    </source>
</evidence>
<proteinExistence type="predicted"/>
<feature type="region of interest" description="Disordered" evidence="1">
    <location>
        <begin position="1"/>
        <end position="77"/>
    </location>
</feature>
<reference evidence="2" key="1">
    <citation type="submission" date="2024-08" db="EMBL/GenBank/DDBJ databases">
        <authorList>
            <person name="Yu S.T."/>
        </authorList>
    </citation>
    <scope>NUCLEOTIDE SEQUENCE</scope>
    <source>
        <strain evidence="2">R33</strain>
    </source>
</reference>
<accession>A0AB39XVD2</accession>
<feature type="compositionally biased region" description="Basic and acidic residues" evidence="1">
    <location>
        <begin position="1154"/>
        <end position="1167"/>
    </location>
</feature>
<feature type="region of interest" description="Disordered" evidence="1">
    <location>
        <begin position="181"/>
        <end position="207"/>
    </location>
</feature>
<feature type="compositionally biased region" description="Low complexity" evidence="1">
    <location>
        <begin position="1139"/>
        <end position="1150"/>
    </location>
</feature>
<dbReference type="RefSeq" id="WP_369776588.1">
    <property type="nucleotide sequence ID" value="NZ_CP165727.1"/>
</dbReference>
<dbReference type="EMBL" id="CP165727">
    <property type="protein sequence ID" value="XDV61850.1"/>
    <property type="molecule type" value="Genomic_DNA"/>
</dbReference>